<feature type="transmembrane region" description="Helical" evidence="1">
    <location>
        <begin position="255"/>
        <end position="276"/>
    </location>
</feature>
<reference evidence="2 3" key="1">
    <citation type="journal article" date="2019" name="Int. J. Syst. Evol. Microbiol.">
        <title>The Global Catalogue of Microorganisms (GCM) 10K type strain sequencing project: providing services to taxonomists for standard genome sequencing and annotation.</title>
        <authorList>
            <consortium name="The Broad Institute Genomics Platform"/>
            <consortium name="The Broad Institute Genome Sequencing Center for Infectious Disease"/>
            <person name="Wu L."/>
            <person name="Ma J."/>
        </authorList>
    </citation>
    <scope>NUCLEOTIDE SEQUENCE [LARGE SCALE GENOMIC DNA]</scope>
    <source>
        <strain evidence="2 3">JCM 4316</strain>
    </source>
</reference>
<keyword evidence="1" id="KW-1133">Transmembrane helix</keyword>
<feature type="transmembrane region" description="Helical" evidence="1">
    <location>
        <begin position="525"/>
        <end position="544"/>
    </location>
</feature>
<sequence>MTAVADTRAAAPERAGSRDLAGTGVLLRLALRRDRVMLPVWVLAIAVTGSSTLTRMKSIYDTAADRAQVARDMNNNGAMRSMLGVAFGDSYGALTVWRVGVFLAAFAGIMSVLLVIRHTREEEESGRQEALSSGMVGRRAGLTSALLTVVIANAAIAVLITATLAGEGGGGALALGLSVGLTGLVFGALAAVIAQITDNARLARGIAAGAVGVAYMLRLLGDAAKDASEGSSHVLVWLSPIGWAENTRPFANERWWALLLSAAFAAGSLALAYSLAGRRDIGAGFFSSRPGPATAAPSLLSPYGLAWRLQRGTLLGWLIGVTLSAAGLAGVANGADDIVGDSEKNREVIERMGGSHNLTDAFLAAMVGILGVIITVYAVGAALRLRSEETDQRAEPLLANAVSRLRWAASHLVIAYLGPAVVLVAGGLVMGLVHGSATDDLGGQVPRLLGALLAQVPAVWVVVSVVVFLFGLLPAYTSSLGWGVVGVVVALGWLGPALNVSQSVLDISPFGHLPKLPGESVSATPFVWLLLLSAVLTAAGLWGLRRRDMAN</sequence>
<evidence type="ECO:0000313" key="3">
    <source>
        <dbReference type="Proteomes" id="UP001500253"/>
    </source>
</evidence>
<feature type="transmembrane region" description="Helical" evidence="1">
    <location>
        <begin position="480"/>
        <end position="505"/>
    </location>
</feature>
<organism evidence="2 3">
    <name type="scientific">Streptomyces cuspidosporus</name>
    <dbReference type="NCBI Taxonomy" id="66882"/>
    <lineage>
        <taxon>Bacteria</taxon>
        <taxon>Bacillati</taxon>
        <taxon>Actinomycetota</taxon>
        <taxon>Actinomycetes</taxon>
        <taxon>Kitasatosporales</taxon>
        <taxon>Streptomycetaceae</taxon>
        <taxon>Streptomyces</taxon>
    </lineage>
</organism>
<feature type="transmembrane region" description="Helical" evidence="1">
    <location>
        <begin position="96"/>
        <end position="116"/>
    </location>
</feature>
<feature type="transmembrane region" description="Helical" evidence="1">
    <location>
        <begin position="413"/>
        <end position="433"/>
    </location>
</feature>
<dbReference type="EMBL" id="BAAASD010000008">
    <property type="protein sequence ID" value="GAA2339270.1"/>
    <property type="molecule type" value="Genomic_DNA"/>
</dbReference>
<dbReference type="RefSeq" id="WP_346174544.1">
    <property type="nucleotide sequence ID" value="NZ_BAAASD010000008.1"/>
</dbReference>
<name>A0ABN3FWX0_9ACTN</name>
<proteinExistence type="predicted"/>
<comment type="caution">
    <text evidence="2">The sequence shown here is derived from an EMBL/GenBank/DDBJ whole genome shotgun (WGS) entry which is preliminary data.</text>
</comment>
<accession>A0ABN3FWX0</accession>
<feature type="transmembrane region" description="Helical" evidence="1">
    <location>
        <begin position="145"/>
        <end position="166"/>
    </location>
</feature>
<feature type="transmembrane region" description="Helical" evidence="1">
    <location>
        <begin position="172"/>
        <end position="194"/>
    </location>
</feature>
<feature type="transmembrane region" description="Helical" evidence="1">
    <location>
        <begin position="314"/>
        <end position="335"/>
    </location>
</feature>
<gene>
    <name evidence="2" type="ORF">GCM10010246_24980</name>
</gene>
<feature type="transmembrane region" description="Helical" evidence="1">
    <location>
        <begin position="201"/>
        <end position="221"/>
    </location>
</feature>
<feature type="transmembrane region" description="Helical" evidence="1">
    <location>
        <begin position="36"/>
        <end position="53"/>
    </location>
</feature>
<evidence type="ECO:0000256" key="1">
    <source>
        <dbReference type="SAM" id="Phobius"/>
    </source>
</evidence>
<feature type="transmembrane region" description="Helical" evidence="1">
    <location>
        <begin position="361"/>
        <end position="383"/>
    </location>
</feature>
<keyword evidence="1" id="KW-0812">Transmembrane</keyword>
<keyword evidence="1" id="KW-0472">Membrane</keyword>
<dbReference type="Proteomes" id="UP001500253">
    <property type="component" value="Unassembled WGS sequence"/>
</dbReference>
<feature type="transmembrane region" description="Helical" evidence="1">
    <location>
        <begin position="453"/>
        <end position="473"/>
    </location>
</feature>
<keyword evidence="3" id="KW-1185">Reference proteome</keyword>
<evidence type="ECO:0000313" key="2">
    <source>
        <dbReference type="EMBL" id="GAA2339270.1"/>
    </source>
</evidence>
<protein>
    <submittedName>
        <fullName evidence="2">ABC transporter membrane-spanning protein</fullName>
    </submittedName>
</protein>